<comment type="caution">
    <text evidence="2">The sequence shown here is derived from an EMBL/GenBank/DDBJ whole genome shotgun (WGS) entry which is preliminary data.</text>
</comment>
<keyword evidence="1" id="KW-0812">Transmembrane</keyword>
<sequence length="151" mass="16699">MSENIYSPPTAPAERLRKRSAKKLAVSIFVGGFILFVLSLLPTWNFSAEIVIASEVNPLWTEGGEVIDSNMGEGLDSLGFTFTTGIGAETEAGLCFGDFSVDEYWVIEYMAASKQVRASAWLPELNWLGHVWASYRFNKLSETLEEHLAGE</sequence>
<protein>
    <submittedName>
        <fullName evidence="2">Uncharacterized protein</fullName>
    </submittedName>
</protein>
<reference evidence="2" key="1">
    <citation type="submission" date="2021-01" db="EMBL/GenBank/DDBJ databases">
        <title>Modified the classification status of verrucomicrobia.</title>
        <authorList>
            <person name="Feng X."/>
        </authorList>
    </citation>
    <scope>NUCLEOTIDE SEQUENCE</scope>
    <source>
        <strain evidence="2">_KCTC 22039</strain>
    </source>
</reference>
<evidence type="ECO:0000256" key="1">
    <source>
        <dbReference type="SAM" id="Phobius"/>
    </source>
</evidence>
<keyword evidence="1" id="KW-1133">Transmembrane helix</keyword>
<dbReference type="Proteomes" id="UP000624703">
    <property type="component" value="Unassembled WGS sequence"/>
</dbReference>
<name>A0A8J7MB79_9BACT</name>
<evidence type="ECO:0000313" key="2">
    <source>
        <dbReference type="EMBL" id="MBK1789664.1"/>
    </source>
</evidence>
<keyword evidence="3" id="KW-1185">Reference proteome</keyword>
<accession>A0A8J7MB79</accession>
<dbReference type="RefSeq" id="WP_200309701.1">
    <property type="nucleotide sequence ID" value="NZ_JAENIM010000008.1"/>
</dbReference>
<dbReference type="EMBL" id="JAENIM010000008">
    <property type="protein sequence ID" value="MBK1789664.1"/>
    <property type="molecule type" value="Genomic_DNA"/>
</dbReference>
<gene>
    <name evidence="2" type="ORF">JIN82_00700</name>
</gene>
<dbReference type="AlphaFoldDB" id="A0A8J7MB79"/>
<organism evidence="2 3">
    <name type="scientific">Persicirhabdus sediminis</name>
    <dbReference type="NCBI Taxonomy" id="454144"/>
    <lineage>
        <taxon>Bacteria</taxon>
        <taxon>Pseudomonadati</taxon>
        <taxon>Verrucomicrobiota</taxon>
        <taxon>Verrucomicrobiia</taxon>
        <taxon>Verrucomicrobiales</taxon>
        <taxon>Verrucomicrobiaceae</taxon>
        <taxon>Persicirhabdus</taxon>
    </lineage>
</organism>
<proteinExistence type="predicted"/>
<evidence type="ECO:0000313" key="3">
    <source>
        <dbReference type="Proteomes" id="UP000624703"/>
    </source>
</evidence>
<feature type="transmembrane region" description="Helical" evidence="1">
    <location>
        <begin position="24"/>
        <end position="44"/>
    </location>
</feature>
<keyword evidence="1" id="KW-0472">Membrane</keyword>